<feature type="region of interest" description="Disordered" evidence="7">
    <location>
        <begin position="50"/>
        <end position="76"/>
    </location>
</feature>
<comment type="subcellular location">
    <subcellularLocation>
        <location evidence="1 6">Nucleus</location>
    </subcellularLocation>
</comment>
<dbReference type="PRINTS" id="PR00616">
    <property type="entry name" value="CCAATSUBUNTB"/>
</dbReference>
<dbReference type="SMART" id="SM00521">
    <property type="entry name" value="CBF"/>
    <property type="match status" value="1"/>
</dbReference>
<name>A0AAV1CPJ4_OLDCO</name>
<keyword evidence="5 6" id="KW-0539">Nucleus</keyword>
<dbReference type="AlphaFoldDB" id="A0AAV1CPJ4"/>
<sequence>MAAMQSTLFPKEREAISFSTVPWWSGLGSQPEAHEEDHHDAFGGLFKSSATTQTQSPKEIPENNDPKQETGKGLYPNNHQFIIFPGHAKNPPAEKNFQLQGSNNMQGTALEYRGHIELGFGQPVVRAKYPHGEQCYGVLSSYGHQLTGRIMLPLNSTTDEVPIFVNVKQYHGILRRRKYRAKAEMVKKAQKSRKPYLHLSRHLHAMRRPRGCGGRFLNTKALKGTHDPTDEKRSTTGKFQTFSQLTGSQSSELFQSDSGNSSSPKASDGYRSNNMGSEVTSVYSRADLDPFPFTNLCQTVHPLPNLMSSGLGMVLPSQWVAAADTIGCCNLKV</sequence>
<evidence type="ECO:0000313" key="9">
    <source>
        <dbReference type="Proteomes" id="UP001161247"/>
    </source>
</evidence>
<accession>A0AAV1CPJ4</accession>
<dbReference type="EMBL" id="OX459120">
    <property type="protein sequence ID" value="CAI9097579.1"/>
    <property type="molecule type" value="Genomic_DNA"/>
</dbReference>
<keyword evidence="3 6" id="KW-0238">DNA-binding</keyword>
<reference evidence="8" key="1">
    <citation type="submission" date="2023-03" db="EMBL/GenBank/DDBJ databases">
        <authorList>
            <person name="Julca I."/>
        </authorList>
    </citation>
    <scope>NUCLEOTIDE SEQUENCE</scope>
</reference>
<organism evidence="8 9">
    <name type="scientific">Oldenlandia corymbosa var. corymbosa</name>
    <dbReference type="NCBI Taxonomy" id="529605"/>
    <lineage>
        <taxon>Eukaryota</taxon>
        <taxon>Viridiplantae</taxon>
        <taxon>Streptophyta</taxon>
        <taxon>Embryophyta</taxon>
        <taxon>Tracheophyta</taxon>
        <taxon>Spermatophyta</taxon>
        <taxon>Magnoliopsida</taxon>
        <taxon>eudicotyledons</taxon>
        <taxon>Gunneridae</taxon>
        <taxon>Pentapetalae</taxon>
        <taxon>asterids</taxon>
        <taxon>lamiids</taxon>
        <taxon>Gentianales</taxon>
        <taxon>Rubiaceae</taxon>
        <taxon>Rubioideae</taxon>
        <taxon>Spermacoceae</taxon>
        <taxon>Hedyotis-Oldenlandia complex</taxon>
        <taxon>Oldenlandia</taxon>
    </lineage>
</organism>
<evidence type="ECO:0000256" key="5">
    <source>
        <dbReference type="ARBA" id="ARBA00023242"/>
    </source>
</evidence>
<dbReference type="Gene3D" id="6.10.250.2430">
    <property type="match status" value="1"/>
</dbReference>
<evidence type="ECO:0000256" key="3">
    <source>
        <dbReference type="ARBA" id="ARBA00023125"/>
    </source>
</evidence>
<comment type="similarity">
    <text evidence="6">Belongs to the NFYA/HAP2 subunit family.</text>
</comment>
<keyword evidence="4 6" id="KW-0804">Transcription</keyword>
<feature type="region of interest" description="Disordered" evidence="7">
    <location>
        <begin position="209"/>
        <end position="273"/>
    </location>
</feature>
<evidence type="ECO:0000256" key="4">
    <source>
        <dbReference type="ARBA" id="ARBA00023163"/>
    </source>
</evidence>
<dbReference type="PANTHER" id="PTHR12632">
    <property type="entry name" value="TRANSCRIPTION FACTOR NF-Y ALPHA-RELATED"/>
    <property type="match status" value="1"/>
</dbReference>
<comment type="subunit">
    <text evidence="6">Heterotrimer.</text>
</comment>
<protein>
    <recommendedName>
        <fullName evidence="6">Nuclear transcription factor Y subunit</fullName>
    </recommendedName>
</protein>
<dbReference type="PROSITE" id="PS51152">
    <property type="entry name" value="NFYA_HAP2_2"/>
    <property type="match status" value="1"/>
</dbReference>
<evidence type="ECO:0000313" key="8">
    <source>
        <dbReference type="EMBL" id="CAI9097579.1"/>
    </source>
</evidence>
<dbReference type="Pfam" id="PF02045">
    <property type="entry name" value="CBFB_NFYA"/>
    <property type="match status" value="1"/>
</dbReference>
<dbReference type="Proteomes" id="UP001161247">
    <property type="component" value="Chromosome 3"/>
</dbReference>
<comment type="function">
    <text evidence="6">Component of the sequence-specific heterotrimeric transcription factor (NF-Y) which specifically recognizes a 5'-CCAAT-3' box motif found in the promoters of its target genes.</text>
</comment>
<evidence type="ECO:0000256" key="2">
    <source>
        <dbReference type="ARBA" id="ARBA00023015"/>
    </source>
</evidence>
<dbReference type="InterPro" id="IPR001289">
    <property type="entry name" value="NFYA"/>
</dbReference>
<dbReference type="GO" id="GO:0003700">
    <property type="term" value="F:DNA-binding transcription factor activity"/>
    <property type="evidence" value="ECO:0007669"/>
    <property type="project" value="UniProtKB-UniRule"/>
</dbReference>
<evidence type="ECO:0000256" key="1">
    <source>
        <dbReference type="ARBA" id="ARBA00004123"/>
    </source>
</evidence>
<keyword evidence="2 6" id="KW-0805">Transcription regulation</keyword>
<feature type="compositionally biased region" description="Polar residues" evidence="7">
    <location>
        <begin position="236"/>
        <end position="273"/>
    </location>
</feature>
<evidence type="ECO:0000256" key="7">
    <source>
        <dbReference type="SAM" id="MobiDB-lite"/>
    </source>
</evidence>
<dbReference type="GO" id="GO:0003677">
    <property type="term" value="F:DNA binding"/>
    <property type="evidence" value="ECO:0007669"/>
    <property type="project" value="UniProtKB-KW"/>
</dbReference>
<evidence type="ECO:0000256" key="6">
    <source>
        <dbReference type="RuleBase" id="RU367155"/>
    </source>
</evidence>
<dbReference type="GO" id="GO:0005634">
    <property type="term" value="C:nucleus"/>
    <property type="evidence" value="ECO:0007669"/>
    <property type="project" value="UniProtKB-SubCell"/>
</dbReference>
<feature type="compositionally biased region" description="Basic and acidic residues" evidence="7">
    <location>
        <begin position="59"/>
        <end position="70"/>
    </location>
</feature>
<feature type="compositionally biased region" description="Basic and acidic residues" evidence="7">
    <location>
        <begin position="224"/>
        <end position="234"/>
    </location>
</feature>
<gene>
    <name evidence="8" type="ORF">OLC1_LOCUS8024</name>
</gene>
<keyword evidence="9" id="KW-1185">Reference proteome</keyword>
<proteinExistence type="inferred from homology"/>